<feature type="region of interest" description="Disordered" evidence="1">
    <location>
        <begin position="1"/>
        <end position="31"/>
    </location>
</feature>
<proteinExistence type="predicted"/>
<gene>
    <name evidence="2" type="ORF">JOB18_036500</name>
</gene>
<evidence type="ECO:0000313" key="2">
    <source>
        <dbReference type="EMBL" id="KAG7526082.1"/>
    </source>
</evidence>
<protein>
    <submittedName>
        <fullName evidence="2">Uncharacterized protein</fullName>
    </submittedName>
</protein>
<sequence length="151" mass="16453">MCFQSPVTDHSSSATGSGGLTPGQTLQPDDLSSAMETSTNLVAFVSAQKKMPQINLALGIHLLLRLKTSSKLAKQHRGSRGFVLSSTMPDLLRTYKIIVAQPPLAPTDNFKQSFSNWRLCWALPVMTSKDLNDDTFSFVVAVLVTHCSDLK</sequence>
<accession>A0AAV6T9I8</accession>
<evidence type="ECO:0000313" key="3">
    <source>
        <dbReference type="Proteomes" id="UP000693946"/>
    </source>
</evidence>
<evidence type="ECO:0000256" key="1">
    <source>
        <dbReference type="SAM" id="MobiDB-lite"/>
    </source>
</evidence>
<dbReference type="Proteomes" id="UP000693946">
    <property type="component" value="Linkage Group LG1"/>
</dbReference>
<keyword evidence="3" id="KW-1185">Reference proteome</keyword>
<feature type="compositionally biased region" description="Polar residues" evidence="1">
    <location>
        <begin position="1"/>
        <end position="15"/>
    </location>
</feature>
<name>A0AAV6T9I8_SOLSE</name>
<comment type="caution">
    <text evidence="2">The sequence shown here is derived from an EMBL/GenBank/DDBJ whole genome shotgun (WGS) entry which is preliminary data.</text>
</comment>
<reference evidence="2 3" key="1">
    <citation type="journal article" date="2021" name="Sci. Rep.">
        <title>Chromosome anchoring in Senegalese sole (Solea senegalensis) reveals sex-associated markers and genome rearrangements in flatfish.</title>
        <authorList>
            <person name="Guerrero-Cozar I."/>
            <person name="Gomez-Garrido J."/>
            <person name="Berbel C."/>
            <person name="Martinez-Blanch J.F."/>
            <person name="Alioto T."/>
            <person name="Claros M.G."/>
            <person name="Gagnaire P.A."/>
            <person name="Manchado M."/>
        </authorList>
    </citation>
    <scope>NUCLEOTIDE SEQUENCE [LARGE SCALE GENOMIC DNA]</scope>
    <source>
        <strain evidence="2">Sse05_10M</strain>
    </source>
</reference>
<dbReference type="AlphaFoldDB" id="A0AAV6T9I8"/>
<dbReference type="EMBL" id="JAGKHQ010000001">
    <property type="protein sequence ID" value="KAG7526082.1"/>
    <property type="molecule type" value="Genomic_DNA"/>
</dbReference>
<organism evidence="2 3">
    <name type="scientific">Solea senegalensis</name>
    <name type="common">Senegalese sole</name>
    <dbReference type="NCBI Taxonomy" id="28829"/>
    <lineage>
        <taxon>Eukaryota</taxon>
        <taxon>Metazoa</taxon>
        <taxon>Chordata</taxon>
        <taxon>Craniata</taxon>
        <taxon>Vertebrata</taxon>
        <taxon>Euteleostomi</taxon>
        <taxon>Actinopterygii</taxon>
        <taxon>Neopterygii</taxon>
        <taxon>Teleostei</taxon>
        <taxon>Neoteleostei</taxon>
        <taxon>Acanthomorphata</taxon>
        <taxon>Carangaria</taxon>
        <taxon>Pleuronectiformes</taxon>
        <taxon>Pleuronectoidei</taxon>
        <taxon>Soleidae</taxon>
        <taxon>Solea</taxon>
    </lineage>
</organism>